<accession>A0A9P8TAX3</accession>
<comment type="caution">
    <text evidence="1">The sequence shown here is derived from an EMBL/GenBank/DDBJ whole genome shotgun (WGS) entry which is preliminary data.</text>
</comment>
<evidence type="ECO:0000313" key="1">
    <source>
        <dbReference type="EMBL" id="KAH3672376.1"/>
    </source>
</evidence>
<dbReference type="Proteomes" id="UP000774326">
    <property type="component" value="Unassembled WGS sequence"/>
</dbReference>
<name>A0A9P8TAX3_WICPI</name>
<protein>
    <submittedName>
        <fullName evidence="1">Uncharacterized protein</fullName>
    </submittedName>
</protein>
<reference evidence="1" key="1">
    <citation type="journal article" date="2021" name="Open Biol.">
        <title>Shared evolutionary footprints suggest mitochondrial oxidative damage underlies multiple complex I losses in fungi.</title>
        <authorList>
            <person name="Schikora-Tamarit M.A."/>
            <person name="Marcet-Houben M."/>
            <person name="Nosek J."/>
            <person name="Gabaldon T."/>
        </authorList>
    </citation>
    <scope>NUCLEOTIDE SEQUENCE</scope>
    <source>
        <strain evidence="1">CBS2887</strain>
    </source>
</reference>
<reference evidence="1" key="2">
    <citation type="submission" date="2021-01" db="EMBL/GenBank/DDBJ databases">
        <authorList>
            <person name="Schikora-Tamarit M.A."/>
        </authorList>
    </citation>
    <scope>NUCLEOTIDE SEQUENCE</scope>
    <source>
        <strain evidence="1">CBS2887</strain>
    </source>
</reference>
<evidence type="ECO:0000313" key="2">
    <source>
        <dbReference type="Proteomes" id="UP000774326"/>
    </source>
</evidence>
<dbReference type="AlphaFoldDB" id="A0A9P8TAX3"/>
<sequence>MRHLVPVSDSLPSQALGELLIHEEIQSLHCGSRIDRLVDREGLDDFELADFGKRRGKPVNVLSVGLIRDQDHVSWFDRCQKTQICSQVSEPF</sequence>
<dbReference type="EMBL" id="JAEUBG010005807">
    <property type="protein sequence ID" value="KAH3672376.1"/>
    <property type="molecule type" value="Genomic_DNA"/>
</dbReference>
<proteinExistence type="predicted"/>
<keyword evidence="2" id="KW-1185">Reference proteome</keyword>
<organism evidence="1 2">
    <name type="scientific">Wickerhamomyces pijperi</name>
    <name type="common">Yeast</name>
    <name type="synonym">Pichia pijperi</name>
    <dbReference type="NCBI Taxonomy" id="599730"/>
    <lineage>
        <taxon>Eukaryota</taxon>
        <taxon>Fungi</taxon>
        <taxon>Dikarya</taxon>
        <taxon>Ascomycota</taxon>
        <taxon>Saccharomycotina</taxon>
        <taxon>Saccharomycetes</taxon>
        <taxon>Phaffomycetales</taxon>
        <taxon>Wickerhamomycetaceae</taxon>
        <taxon>Wickerhamomyces</taxon>
    </lineage>
</organism>
<gene>
    <name evidence="1" type="ORF">WICPIJ_010061</name>
</gene>